<keyword evidence="1" id="KW-1133">Transmembrane helix</keyword>
<accession>F9UB62</accession>
<keyword evidence="4" id="KW-1185">Reference proteome</keyword>
<dbReference type="Gene3D" id="1.10.287.70">
    <property type="match status" value="1"/>
</dbReference>
<sequence>MSNRAEWTGRRRVRRVFGFAVLVACVLFFFHANLLFESAALILRNVDPLIEHLGAGRAGKVIIFGCFAMLFAAHLAEAAVWGLYVWRQGLTRTYADGIYFTAVTVTALGYGDVVLLPPWRMLGPLIAIAGLLKFGCSTAFLFVVIQAIWTRHLV</sequence>
<gene>
    <name evidence="3" type="ORF">ThimaDRAFT_2098</name>
</gene>
<feature type="transmembrane region" description="Helical" evidence="1">
    <location>
        <begin position="16"/>
        <end position="42"/>
    </location>
</feature>
<feature type="domain" description="Potassium channel" evidence="2">
    <location>
        <begin position="75"/>
        <end position="145"/>
    </location>
</feature>
<keyword evidence="1" id="KW-0472">Membrane</keyword>
<reference evidence="3 4" key="1">
    <citation type="submission" date="2011-06" db="EMBL/GenBank/DDBJ databases">
        <title>The draft genome of Thiocapsa marina 5811.</title>
        <authorList>
            <consortium name="US DOE Joint Genome Institute (JGI-PGF)"/>
            <person name="Lucas S."/>
            <person name="Han J."/>
            <person name="Cheng J.-F."/>
            <person name="Goodwin L."/>
            <person name="Pitluck S."/>
            <person name="Peters L."/>
            <person name="Land M.L."/>
            <person name="Hauser L."/>
            <person name="Vogl K."/>
            <person name="Liu Z."/>
            <person name="Imhoff J."/>
            <person name="Thiel V."/>
            <person name="Frigaard N.-U."/>
            <person name="Bryant D."/>
            <person name="Woyke T.J."/>
        </authorList>
    </citation>
    <scope>NUCLEOTIDE SEQUENCE [LARGE SCALE GENOMIC DNA]</scope>
    <source>
        <strain evidence="3 4">5811</strain>
    </source>
</reference>
<dbReference type="Proteomes" id="UP000005459">
    <property type="component" value="Unassembled WGS sequence"/>
</dbReference>
<protein>
    <submittedName>
        <fullName evidence="3">Ion transport 2 domain protein</fullName>
    </submittedName>
</protein>
<keyword evidence="1" id="KW-0812">Transmembrane</keyword>
<name>F9UB62_9GAMM</name>
<organism evidence="3 4">
    <name type="scientific">Thiocapsa marina 5811</name>
    <dbReference type="NCBI Taxonomy" id="768671"/>
    <lineage>
        <taxon>Bacteria</taxon>
        <taxon>Pseudomonadati</taxon>
        <taxon>Pseudomonadota</taxon>
        <taxon>Gammaproteobacteria</taxon>
        <taxon>Chromatiales</taxon>
        <taxon>Chromatiaceae</taxon>
        <taxon>Thiocapsa</taxon>
    </lineage>
</organism>
<evidence type="ECO:0000313" key="3">
    <source>
        <dbReference type="EMBL" id="EGV18680.1"/>
    </source>
</evidence>
<dbReference type="Pfam" id="PF07885">
    <property type="entry name" value="Ion_trans_2"/>
    <property type="match status" value="1"/>
</dbReference>
<dbReference type="EMBL" id="AFWV01000006">
    <property type="protein sequence ID" value="EGV18680.1"/>
    <property type="molecule type" value="Genomic_DNA"/>
</dbReference>
<feature type="transmembrane region" description="Helical" evidence="1">
    <location>
        <begin position="125"/>
        <end position="149"/>
    </location>
</feature>
<dbReference type="SUPFAM" id="SSF81324">
    <property type="entry name" value="Voltage-gated potassium channels"/>
    <property type="match status" value="1"/>
</dbReference>
<evidence type="ECO:0000256" key="1">
    <source>
        <dbReference type="SAM" id="Phobius"/>
    </source>
</evidence>
<dbReference type="STRING" id="768671.ThimaDRAFT_2098"/>
<evidence type="ECO:0000259" key="2">
    <source>
        <dbReference type="Pfam" id="PF07885"/>
    </source>
</evidence>
<feature type="transmembrane region" description="Helical" evidence="1">
    <location>
        <begin position="62"/>
        <end position="86"/>
    </location>
</feature>
<evidence type="ECO:0000313" key="4">
    <source>
        <dbReference type="Proteomes" id="UP000005459"/>
    </source>
</evidence>
<dbReference type="InterPro" id="IPR013099">
    <property type="entry name" value="K_chnl_dom"/>
</dbReference>
<dbReference type="AlphaFoldDB" id="F9UB62"/>
<dbReference type="eggNOG" id="ENOG503171I">
    <property type="taxonomic scope" value="Bacteria"/>
</dbReference>
<proteinExistence type="predicted"/>
<feature type="transmembrane region" description="Helical" evidence="1">
    <location>
        <begin position="98"/>
        <end position="119"/>
    </location>
</feature>
<dbReference type="OrthoDB" id="9813518at2"/>